<dbReference type="EMBL" id="JAAKDE010000010">
    <property type="protein sequence ID" value="MBA2132978.1"/>
    <property type="molecule type" value="Genomic_DNA"/>
</dbReference>
<gene>
    <name evidence="1" type="ORF">G5B42_05395</name>
</gene>
<evidence type="ECO:0008006" key="3">
    <source>
        <dbReference type="Google" id="ProtNLM"/>
    </source>
</evidence>
<accession>A0A8J6LMN7</accession>
<reference evidence="1" key="1">
    <citation type="submission" date="2020-06" db="EMBL/GenBank/DDBJ databases">
        <title>Novel chitinolytic bacterium.</title>
        <authorList>
            <person name="Ungkulpasvich U."/>
            <person name="Kosugi A."/>
            <person name="Uke A."/>
        </authorList>
    </citation>
    <scope>NUCLEOTIDE SEQUENCE</scope>
    <source>
        <strain evidence="1">UUS1-1</strain>
    </source>
</reference>
<dbReference type="InterPro" id="IPR027417">
    <property type="entry name" value="P-loop_NTPase"/>
</dbReference>
<organism evidence="1 2">
    <name type="scientific">Capillibacterium thermochitinicola</name>
    <dbReference type="NCBI Taxonomy" id="2699427"/>
    <lineage>
        <taxon>Bacteria</taxon>
        <taxon>Bacillati</taxon>
        <taxon>Bacillota</taxon>
        <taxon>Capillibacterium</taxon>
    </lineage>
</organism>
<dbReference type="AlphaFoldDB" id="A0A8J6LMN7"/>
<dbReference type="Gene3D" id="3.40.50.300">
    <property type="entry name" value="P-loop containing nucleotide triphosphate hydrolases"/>
    <property type="match status" value="1"/>
</dbReference>
<name>A0A8J6LMN7_9FIRM</name>
<evidence type="ECO:0000313" key="2">
    <source>
        <dbReference type="Proteomes" id="UP000657177"/>
    </source>
</evidence>
<dbReference type="Proteomes" id="UP000657177">
    <property type="component" value="Unassembled WGS sequence"/>
</dbReference>
<sequence>MDLLLAQKDQVLVAIDGNSGAGKTRLAAFLASLYHCNVFHMDDFFLPPALKTAARLNEVGGNVDYHRFKNEVISGLQSGRPFQYRVYDCHAEAFTRWITVHPKPLNIIEGVYSLHPTLIAHYDLKIFLRVEAAEQSRRILARNGPELHRRFLEEWIPLENRYFQELGIAEKCDFVFST</sequence>
<dbReference type="SUPFAM" id="SSF52540">
    <property type="entry name" value="P-loop containing nucleoside triphosphate hydrolases"/>
    <property type="match status" value="1"/>
</dbReference>
<proteinExistence type="predicted"/>
<keyword evidence="2" id="KW-1185">Reference proteome</keyword>
<comment type="caution">
    <text evidence="1">The sequence shown here is derived from an EMBL/GenBank/DDBJ whole genome shotgun (WGS) entry which is preliminary data.</text>
</comment>
<evidence type="ECO:0000313" key="1">
    <source>
        <dbReference type="EMBL" id="MBA2132978.1"/>
    </source>
</evidence>
<protein>
    <recommendedName>
        <fullName evidence="3">Uridine kinase</fullName>
    </recommendedName>
</protein>